<dbReference type="AlphaFoldDB" id="A0A381R3H9"/>
<proteinExistence type="predicted"/>
<organism evidence="1">
    <name type="scientific">marine metagenome</name>
    <dbReference type="NCBI Taxonomy" id="408172"/>
    <lineage>
        <taxon>unclassified sequences</taxon>
        <taxon>metagenomes</taxon>
        <taxon>ecological metagenomes</taxon>
    </lineage>
</organism>
<sequence>MPLTLNWKLLKKIKNFQKRLAKTKPDMAFLSGAFTGNDKTKNW</sequence>
<gene>
    <name evidence="1" type="ORF">METZ01_LOCUS38934</name>
</gene>
<protein>
    <submittedName>
        <fullName evidence="1">Uncharacterized protein</fullName>
    </submittedName>
</protein>
<name>A0A381R3H9_9ZZZZ</name>
<evidence type="ECO:0000313" key="1">
    <source>
        <dbReference type="EMBL" id="SUZ86080.1"/>
    </source>
</evidence>
<reference evidence="1" key="1">
    <citation type="submission" date="2018-05" db="EMBL/GenBank/DDBJ databases">
        <authorList>
            <person name="Lanie J.A."/>
            <person name="Ng W.-L."/>
            <person name="Kazmierczak K.M."/>
            <person name="Andrzejewski T.M."/>
            <person name="Davidsen T.M."/>
            <person name="Wayne K.J."/>
            <person name="Tettelin H."/>
            <person name="Glass J.I."/>
            <person name="Rusch D."/>
            <person name="Podicherti R."/>
            <person name="Tsui H.-C.T."/>
            <person name="Winkler M.E."/>
        </authorList>
    </citation>
    <scope>NUCLEOTIDE SEQUENCE</scope>
</reference>
<dbReference type="EMBL" id="UINC01001663">
    <property type="protein sequence ID" value="SUZ86080.1"/>
    <property type="molecule type" value="Genomic_DNA"/>
</dbReference>
<accession>A0A381R3H9</accession>